<comment type="caution">
    <text evidence="7">The sequence shown here is derived from an EMBL/GenBank/DDBJ whole genome shotgun (WGS) entry which is preliminary data.</text>
</comment>
<proteinExistence type="inferred from homology"/>
<dbReference type="AlphaFoldDB" id="A0A484F849"/>
<dbReference type="GO" id="GO:0008198">
    <property type="term" value="F:ferrous iron binding"/>
    <property type="evidence" value="ECO:0007669"/>
    <property type="project" value="InterPro"/>
</dbReference>
<protein>
    <submittedName>
        <fullName evidence="7">4,5-DOPA dioxygenase extradiol</fullName>
    </submittedName>
</protein>
<evidence type="ECO:0000313" key="8">
    <source>
        <dbReference type="Proteomes" id="UP000014480"/>
    </source>
</evidence>
<dbReference type="CDD" id="cd07363">
    <property type="entry name" value="45_DOPA_Dioxygenase"/>
    <property type="match status" value="1"/>
</dbReference>
<evidence type="ECO:0000256" key="1">
    <source>
        <dbReference type="ARBA" id="ARBA00001947"/>
    </source>
</evidence>
<dbReference type="GO" id="GO:0016702">
    <property type="term" value="F:oxidoreductase activity, acting on single donors with incorporation of molecular oxygen, incorporation of two atoms of oxygen"/>
    <property type="evidence" value="ECO:0007669"/>
    <property type="project" value="UniProtKB-ARBA"/>
</dbReference>
<evidence type="ECO:0000256" key="4">
    <source>
        <dbReference type="ARBA" id="ARBA00022833"/>
    </source>
</evidence>
<gene>
    <name evidence="7" type="primary">DODA-0</name>
    <name evidence="7" type="ORF">Cob_v013053</name>
</gene>
<dbReference type="PANTHER" id="PTHR30096:SF0">
    <property type="entry name" value="4,5-DOPA DIOXYGENASE EXTRADIOL-LIKE PROTEIN"/>
    <property type="match status" value="1"/>
</dbReference>
<dbReference type="PIRSF" id="PIRSF006157">
    <property type="entry name" value="Doxgns_DODA"/>
    <property type="match status" value="1"/>
</dbReference>
<keyword evidence="7" id="KW-0223">Dioxygenase</keyword>
<dbReference type="SUPFAM" id="SSF53213">
    <property type="entry name" value="LigB-like"/>
    <property type="match status" value="1"/>
</dbReference>
<accession>A0A484F849</accession>
<dbReference type="PANTHER" id="PTHR30096">
    <property type="entry name" value="4,5-DOPA DIOXYGENASE EXTRADIOL-LIKE PROTEIN"/>
    <property type="match status" value="1"/>
</dbReference>
<keyword evidence="5" id="KW-0560">Oxidoreductase</keyword>
<evidence type="ECO:0000256" key="5">
    <source>
        <dbReference type="ARBA" id="ARBA00023002"/>
    </source>
</evidence>
<dbReference type="GO" id="GO:0008270">
    <property type="term" value="F:zinc ion binding"/>
    <property type="evidence" value="ECO:0007669"/>
    <property type="project" value="InterPro"/>
</dbReference>
<name>A0A484F849_COLOR</name>
<feature type="domain" description="Extradiol ring-cleavage dioxygenase class III enzyme subunit B" evidence="6">
    <location>
        <begin position="36"/>
        <end position="261"/>
    </location>
</feature>
<comment type="similarity">
    <text evidence="2">Belongs to the DODA-type extradiol aromatic ring-opening dioxygenase family.</text>
</comment>
<keyword evidence="4" id="KW-0862">Zinc</keyword>
<dbReference type="Gene3D" id="3.40.830.10">
    <property type="entry name" value="LigB-like"/>
    <property type="match status" value="1"/>
</dbReference>
<dbReference type="OrthoDB" id="7396853at2759"/>
<reference evidence="8" key="2">
    <citation type="journal article" date="2019" name="Mol. Plant Microbe Interact.">
        <title>Genome sequence resources for four phytopathogenic fungi from the Colletotrichum orbiculare species complex.</title>
        <authorList>
            <person name="Gan P."/>
            <person name="Tsushima A."/>
            <person name="Narusaka M."/>
            <person name="Narusaka Y."/>
            <person name="Takano Y."/>
            <person name="Kubo Y."/>
            <person name="Shirasu K."/>
        </authorList>
    </citation>
    <scope>GENOME REANNOTATION</scope>
    <source>
        <strain evidence="8">104-T / ATCC 96160 / CBS 514.97 / LARS 414 / MAFF 240422</strain>
    </source>
</reference>
<dbReference type="EMBL" id="AMCV02000059">
    <property type="protein sequence ID" value="TDZ13901.1"/>
    <property type="molecule type" value="Genomic_DNA"/>
</dbReference>
<sequence>MTRGAVVCVAHGGGPMPVLGDPGHAAITASLKKRVPQILKLNTPEAPKAIALVTAHWSEDQPTISSGAQHDLYYDYGGFPREAYALKYPAPGSPSIAEEIKQAFVKQGLSPVLDSRRGWDHGVFIPMLLIHPEANVPIVQLSVLTSEDPEDHFRMGRALSALRDSNIAIVGSGFASLHNFAHMRPLFTGDPSAAKRVSNMINEWNGQLTDAVSKEKWEDRTKALSGWRKFKHSYDMHPRGGAEHFLPLLVCAAAADDGEVAEVYGDDFLGVDIKTYYWGDVRV</sequence>
<evidence type="ECO:0000256" key="2">
    <source>
        <dbReference type="ARBA" id="ARBA00007581"/>
    </source>
</evidence>
<comment type="cofactor">
    <cofactor evidence="1">
        <name>Zn(2+)</name>
        <dbReference type="ChEBI" id="CHEBI:29105"/>
    </cofactor>
</comment>
<dbReference type="InterPro" id="IPR014436">
    <property type="entry name" value="Extradiol_dOase_DODA"/>
</dbReference>
<dbReference type="Proteomes" id="UP000014480">
    <property type="component" value="Unassembled WGS sequence"/>
</dbReference>
<dbReference type="Pfam" id="PF02900">
    <property type="entry name" value="LigB"/>
    <property type="match status" value="1"/>
</dbReference>
<dbReference type="InterPro" id="IPR004183">
    <property type="entry name" value="Xdiol_dOase_suB"/>
</dbReference>
<evidence type="ECO:0000259" key="6">
    <source>
        <dbReference type="Pfam" id="PF02900"/>
    </source>
</evidence>
<keyword evidence="8" id="KW-1185">Reference proteome</keyword>
<reference evidence="8" key="1">
    <citation type="journal article" date="2013" name="New Phytol.">
        <title>Comparative genomic and transcriptomic analyses reveal the hemibiotrophic stage shift of Colletotrichum fungi.</title>
        <authorList>
            <person name="Gan P."/>
            <person name="Ikeda K."/>
            <person name="Irieda H."/>
            <person name="Narusaka M."/>
            <person name="O'Connell R.J."/>
            <person name="Narusaka Y."/>
            <person name="Takano Y."/>
            <person name="Kubo Y."/>
            <person name="Shirasu K."/>
        </authorList>
    </citation>
    <scope>NUCLEOTIDE SEQUENCE [LARGE SCALE GENOMIC DNA]</scope>
    <source>
        <strain evidence="8">104-T / ATCC 96160 / CBS 514.97 / LARS 414 / MAFF 240422</strain>
    </source>
</reference>
<organism evidence="7 8">
    <name type="scientific">Colletotrichum orbiculare (strain 104-T / ATCC 96160 / CBS 514.97 / LARS 414 / MAFF 240422)</name>
    <name type="common">Cucumber anthracnose fungus</name>
    <name type="synonym">Colletotrichum lagenarium</name>
    <dbReference type="NCBI Taxonomy" id="1213857"/>
    <lineage>
        <taxon>Eukaryota</taxon>
        <taxon>Fungi</taxon>
        <taxon>Dikarya</taxon>
        <taxon>Ascomycota</taxon>
        <taxon>Pezizomycotina</taxon>
        <taxon>Sordariomycetes</taxon>
        <taxon>Hypocreomycetidae</taxon>
        <taxon>Glomerellales</taxon>
        <taxon>Glomerellaceae</taxon>
        <taxon>Colletotrichum</taxon>
        <taxon>Colletotrichum orbiculare species complex</taxon>
    </lineage>
</organism>
<evidence type="ECO:0000313" key="7">
    <source>
        <dbReference type="EMBL" id="TDZ13901.1"/>
    </source>
</evidence>
<dbReference type="STRING" id="1213857.A0A484F849"/>
<keyword evidence="3" id="KW-0479">Metal-binding</keyword>
<evidence type="ECO:0000256" key="3">
    <source>
        <dbReference type="ARBA" id="ARBA00022723"/>
    </source>
</evidence>